<accession>A0A2I0L823</accession>
<feature type="region of interest" description="Disordered" evidence="1">
    <location>
        <begin position="48"/>
        <end position="76"/>
    </location>
</feature>
<gene>
    <name evidence="2" type="ORF">CRG98_002827</name>
</gene>
<evidence type="ECO:0000256" key="1">
    <source>
        <dbReference type="SAM" id="MobiDB-lite"/>
    </source>
</evidence>
<keyword evidence="3" id="KW-1185">Reference proteome</keyword>
<protein>
    <submittedName>
        <fullName evidence="2">Uncharacterized protein</fullName>
    </submittedName>
</protein>
<dbReference type="AlphaFoldDB" id="A0A2I0L823"/>
<proteinExistence type="predicted"/>
<dbReference type="EMBL" id="PGOL01000108">
    <property type="protein sequence ID" value="PKI76841.1"/>
    <property type="molecule type" value="Genomic_DNA"/>
</dbReference>
<name>A0A2I0L823_PUNGR</name>
<evidence type="ECO:0000313" key="2">
    <source>
        <dbReference type="EMBL" id="PKI76841.1"/>
    </source>
</evidence>
<organism evidence="2 3">
    <name type="scientific">Punica granatum</name>
    <name type="common">Pomegranate</name>
    <dbReference type="NCBI Taxonomy" id="22663"/>
    <lineage>
        <taxon>Eukaryota</taxon>
        <taxon>Viridiplantae</taxon>
        <taxon>Streptophyta</taxon>
        <taxon>Embryophyta</taxon>
        <taxon>Tracheophyta</taxon>
        <taxon>Spermatophyta</taxon>
        <taxon>Magnoliopsida</taxon>
        <taxon>eudicotyledons</taxon>
        <taxon>Gunneridae</taxon>
        <taxon>Pentapetalae</taxon>
        <taxon>rosids</taxon>
        <taxon>malvids</taxon>
        <taxon>Myrtales</taxon>
        <taxon>Lythraceae</taxon>
        <taxon>Punica</taxon>
    </lineage>
</organism>
<reference evidence="2 3" key="1">
    <citation type="submission" date="2017-11" db="EMBL/GenBank/DDBJ databases">
        <title>De-novo sequencing of pomegranate (Punica granatum L.) genome.</title>
        <authorList>
            <person name="Akparov Z."/>
            <person name="Amiraslanov A."/>
            <person name="Hajiyeva S."/>
            <person name="Abbasov M."/>
            <person name="Kaur K."/>
            <person name="Hamwieh A."/>
            <person name="Solovyev V."/>
            <person name="Salamov A."/>
            <person name="Braich B."/>
            <person name="Kosarev P."/>
            <person name="Mahmoud A."/>
            <person name="Hajiyev E."/>
            <person name="Babayeva S."/>
            <person name="Izzatullayeva V."/>
            <person name="Mammadov A."/>
            <person name="Mammadov A."/>
            <person name="Sharifova S."/>
            <person name="Ojaghi J."/>
            <person name="Eynullazada K."/>
            <person name="Bayramov B."/>
            <person name="Abdulazimova A."/>
            <person name="Shahmuradov I."/>
        </authorList>
    </citation>
    <scope>NUCLEOTIDE SEQUENCE [LARGE SCALE GENOMIC DNA]</scope>
    <source>
        <strain evidence="3">cv. AG2017</strain>
        <tissue evidence="2">Leaf</tissue>
    </source>
</reference>
<sequence length="176" mass="18815">MPLSGSFFRHLIEKTMILIAPLLCPRPASPVTSLSAAFLPLHTPSLPCTEPATNSSARKFAPIPSERPEPLRNSLSSNQDAQLLPTLPSSLLAPEADLGLSYARAISSRKPGVPGSQKPPRLAITAAQTASLLPLFSFLANRVRSSFPGQHRVLAQPWKVQGAGRCRSQAEVAHIV</sequence>
<evidence type="ECO:0000313" key="3">
    <source>
        <dbReference type="Proteomes" id="UP000233551"/>
    </source>
</evidence>
<dbReference type="Proteomes" id="UP000233551">
    <property type="component" value="Unassembled WGS sequence"/>
</dbReference>
<comment type="caution">
    <text evidence="2">The sequence shown here is derived from an EMBL/GenBank/DDBJ whole genome shotgun (WGS) entry which is preliminary data.</text>
</comment>